<protein>
    <submittedName>
        <fullName evidence="1">Uncharacterized protein</fullName>
    </submittedName>
</protein>
<dbReference type="Proteomes" id="UP001182171">
    <property type="component" value="Segment"/>
</dbReference>
<organism evidence="1 2">
    <name type="scientific">Escherichia phage vB_EcoP_PAS7</name>
    <dbReference type="NCBI Taxonomy" id="3053875"/>
    <lineage>
        <taxon>Viruses</taxon>
        <taxon>Duplodnaviria</taxon>
        <taxon>Heunggongvirae</taxon>
        <taxon>Uroviricota</taxon>
        <taxon>Caudoviricetes</taxon>
        <taxon>Autographivirales</taxon>
        <taxon>Autoscriptoviridae</taxon>
        <taxon>Slopekvirinae</taxon>
        <taxon>Cepavirus</taxon>
        <taxon>Cepavirus PAS7</taxon>
    </lineage>
</organism>
<evidence type="ECO:0000313" key="2">
    <source>
        <dbReference type="Proteomes" id="UP001182171"/>
    </source>
</evidence>
<evidence type="ECO:0000313" key="1">
    <source>
        <dbReference type="EMBL" id="WMX18817.1"/>
    </source>
</evidence>
<reference evidence="1" key="1">
    <citation type="submission" date="2023-05" db="EMBL/GenBank/DDBJ databases">
        <title>Complete genome sequence of three non-O157 smooth Escherichia coli infecting phages.</title>
        <authorList>
            <person name="Pas C."/>
            <person name="Briers Y."/>
            <person name="Fieseler L."/>
        </authorList>
    </citation>
    <scope>NUCLEOTIDE SEQUENCE</scope>
</reference>
<accession>A0AA51Z023</accession>
<keyword evidence="2" id="KW-1185">Reference proteome</keyword>
<name>A0AA51Z023_9CAUD</name>
<proteinExistence type="predicted"/>
<dbReference type="EMBL" id="OQ921331">
    <property type="protein sequence ID" value="WMX18817.1"/>
    <property type="molecule type" value="Genomic_DNA"/>
</dbReference>
<sequence length="66" mass="7205">MALLASIGAKPMTKRYEAKRALKQVEVELKRVSPEATAEEVIEVVVSVLKSKLGVAEPKKKAKKAE</sequence>